<evidence type="ECO:0000256" key="3">
    <source>
        <dbReference type="ARBA" id="ARBA00022475"/>
    </source>
</evidence>
<dbReference type="EMBL" id="FNGO01000005">
    <property type="protein sequence ID" value="SDL55534.1"/>
    <property type="molecule type" value="Genomic_DNA"/>
</dbReference>
<organism evidence="10 11">
    <name type="scientific">Halarsenatibacter silvermanii</name>
    <dbReference type="NCBI Taxonomy" id="321763"/>
    <lineage>
        <taxon>Bacteria</taxon>
        <taxon>Bacillati</taxon>
        <taxon>Bacillota</taxon>
        <taxon>Clostridia</taxon>
        <taxon>Halanaerobiales</taxon>
        <taxon>Halarsenatibacteraceae</taxon>
        <taxon>Halarsenatibacter</taxon>
    </lineage>
</organism>
<evidence type="ECO:0000256" key="7">
    <source>
        <dbReference type="SAM" id="Phobius"/>
    </source>
</evidence>
<dbReference type="PANTHER" id="PTHR30221">
    <property type="entry name" value="SMALL-CONDUCTANCE MECHANOSENSITIVE CHANNEL"/>
    <property type="match status" value="1"/>
</dbReference>
<dbReference type="PROSITE" id="PS01246">
    <property type="entry name" value="UPF0003"/>
    <property type="match status" value="1"/>
</dbReference>
<gene>
    <name evidence="10" type="ORF">SAMN04488692_105150</name>
</gene>
<dbReference type="Pfam" id="PF21082">
    <property type="entry name" value="MS_channel_3rd"/>
    <property type="match status" value="1"/>
</dbReference>
<dbReference type="STRING" id="321763.SAMN04488692_105150"/>
<feature type="domain" description="Mechanosensitive ion channel MscS C-terminal" evidence="9">
    <location>
        <begin position="172"/>
        <end position="253"/>
    </location>
</feature>
<comment type="subcellular location">
    <subcellularLocation>
        <location evidence="1">Cell membrane</location>
        <topology evidence="1">Multi-pass membrane protein</topology>
    </subcellularLocation>
</comment>
<dbReference type="InterPro" id="IPR011014">
    <property type="entry name" value="MscS_channel_TM-2"/>
</dbReference>
<dbReference type="InterPro" id="IPR023408">
    <property type="entry name" value="MscS_beta-dom_sf"/>
</dbReference>
<dbReference type="InterPro" id="IPR049278">
    <property type="entry name" value="MS_channel_C"/>
</dbReference>
<sequence length="275" mass="30650">MNTQYILSVIQHHALNLLAGVLIFAIGWFAIKGGLKFLRRSMKDRVDPTLAGFINSMAKVVLIIVLAISALGTAGIEMTSFVAIIGAASFAAGLALQGSLSNFAGGVILLLFRPFEVGDFISVGGDWGTVDEIQILYTTIYTPQQQKLYIPNGNLANERILNFSETSKRRLDMQFGIGYDDDFERAKKIIQDIAEKCELIYSKPEPTIRVGEHAGSSVEIFTRVWINPDHYWDVWFYMHEEVKKRLDRAGIDIPYPQQDVHFDQDVSEGLADTGS</sequence>
<dbReference type="InterPro" id="IPR010920">
    <property type="entry name" value="LSM_dom_sf"/>
</dbReference>
<name>A0A1G9L128_9FIRM</name>
<dbReference type="Gene3D" id="3.30.70.100">
    <property type="match status" value="1"/>
</dbReference>
<evidence type="ECO:0000259" key="9">
    <source>
        <dbReference type="Pfam" id="PF21082"/>
    </source>
</evidence>
<evidence type="ECO:0000256" key="2">
    <source>
        <dbReference type="ARBA" id="ARBA00008017"/>
    </source>
</evidence>
<feature type="domain" description="Mechanosensitive ion channel MscS" evidence="8">
    <location>
        <begin position="99"/>
        <end position="164"/>
    </location>
</feature>
<evidence type="ECO:0000256" key="4">
    <source>
        <dbReference type="ARBA" id="ARBA00022692"/>
    </source>
</evidence>
<evidence type="ECO:0000259" key="8">
    <source>
        <dbReference type="Pfam" id="PF00924"/>
    </source>
</evidence>
<keyword evidence="6 7" id="KW-0472">Membrane</keyword>
<keyword evidence="11" id="KW-1185">Reference proteome</keyword>
<proteinExistence type="inferred from homology"/>
<dbReference type="OrthoDB" id="9809206at2"/>
<dbReference type="RefSeq" id="WP_089758978.1">
    <property type="nucleotide sequence ID" value="NZ_FNGO01000005.1"/>
</dbReference>
<dbReference type="InterPro" id="IPR045275">
    <property type="entry name" value="MscS_archaea/bacteria_type"/>
</dbReference>
<dbReference type="Proteomes" id="UP000199476">
    <property type="component" value="Unassembled WGS sequence"/>
</dbReference>
<evidence type="ECO:0000313" key="10">
    <source>
        <dbReference type="EMBL" id="SDL55534.1"/>
    </source>
</evidence>
<keyword evidence="3" id="KW-1003">Cell membrane</keyword>
<dbReference type="Gene3D" id="2.30.30.60">
    <property type="match status" value="1"/>
</dbReference>
<reference evidence="10 11" key="1">
    <citation type="submission" date="2016-10" db="EMBL/GenBank/DDBJ databases">
        <authorList>
            <person name="de Groot N.N."/>
        </authorList>
    </citation>
    <scope>NUCLEOTIDE SEQUENCE [LARGE SCALE GENOMIC DNA]</scope>
    <source>
        <strain evidence="10 11">SLAS-1</strain>
    </source>
</reference>
<comment type="similarity">
    <text evidence="2">Belongs to the MscS (TC 1.A.23) family.</text>
</comment>
<protein>
    <submittedName>
        <fullName evidence="10">Small conductance mechanosensitive channel</fullName>
    </submittedName>
</protein>
<evidence type="ECO:0000256" key="6">
    <source>
        <dbReference type="ARBA" id="ARBA00023136"/>
    </source>
</evidence>
<dbReference type="PANTHER" id="PTHR30221:SF1">
    <property type="entry name" value="SMALL-CONDUCTANCE MECHANOSENSITIVE CHANNEL"/>
    <property type="match status" value="1"/>
</dbReference>
<dbReference type="InterPro" id="IPR006685">
    <property type="entry name" value="MscS_channel_2nd"/>
</dbReference>
<dbReference type="GO" id="GO:0008381">
    <property type="term" value="F:mechanosensitive monoatomic ion channel activity"/>
    <property type="evidence" value="ECO:0007669"/>
    <property type="project" value="InterPro"/>
</dbReference>
<feature type="transmembrane region" description="Helical" evidence="7">
    <location>
        <begin position="82"/>
        <end position="112"/>
    </location>
</feature>
<evidence type="ECO:0000256" key="1">
    <source>
        <dbReference type="ARBA" id="ARBA00004651"/>
    </source>
</evidence>
<feature type="transmembrane region" description="Helical" evidence="7">
    <location>
        <begin position="52"/>
        <end position="76"/>
    </location>
</feature>
<keyword evidence="4 7" id="KW-0812">Transmembrane</keyword>
<dbReference type="GO" id="GO:0005886">
    <property type="term" value="C:plasma membrane"/>
    <property type="evidence" value="ECO:0007669"/>
    <property type="project" value="UniProtKB-SubCell"/>
</dbReference>
<dbReference type="Gene3D" id="1.10.287.1260">
    <property type="match status" value="1"/>
</dbReference>
<evidence type="ECO:0000313" key="11">
    <source>
        <dbReference type="Proteomes" id="UP000199476"/>
    </source>
</evidence>
<dbReference type="SUPFAM" id="SSF50182">
    <property type="entry name" value="Sm-like ribonucleoproteins"/>
    <property type="match status" value="1"/>
</dbReference>
<accession>A0A1G9L128</accession>
<feature type="transmembrane region" description="Helical" evidence="7">
    <location>
        <begin position="12"/>
        <end position="31"/>
    </location>
</feature>
<dbReference type="SUPFAM" id="SSF82861">
    <property type="entry name" value="Mechanosensitive channel protein MscS (YggB), transmembrane region"/>
    <property type="match status" value="1"/>
</dbReference>
<evidence type="ECO:0000256" key="5">
    <source>
        <dbReference type="ARBA" id="ARBA00022989"/>
    </source>
</evidence>
<dbReference type="SUPFAM" id="SSF82689">
    <property type="entry name" value="Mechanosensitive channel protein MscS (YggB), C-terminal domain"/>
    <property type="match status" value="1"/>
</dbReference>
<keyword evidence="5 7" id="KW-1133">Transmembrane helix</keyword>
<dbReference type="InterPro" id="IPR011066">
    <property type="entry name" value="MscS_channel_C_sf"/>
</dbReference>
<dbReference type="AlphaFoldDB" id="A0A1G9L128"/>
<dbReference type="InterPro" id="IPR006686">
    <property type="entry name" value="MscS_channel_CS"/>
</dbReference>
<dbReference type="Pfam" id="PF00924">
    <property type="entry name" value="MS_channel_2nd"/>
    <property type="match status" value="1"/>
</dbReference>